<comment type="similarity">
    <text evidence="1 2">Belongs to the flagella basal body rod proteins family.</text>
</comment>
<dbReference type="Pfam" id="PF06429">
    <property type="entry name" value="Flg_bbr_C"/>
    <property type="match status" value="1"/>
</dbReference>
<feature type="domain" description="Flagellar basal body rod protein N-terminal" evidence="3">
    <location>
        <begin position="5"/>
        <end position="35"/>
    </location>
</feature>
<keyword evidence="7" id="KW-1185">Reference proteome</keyword>
<keyword evidence="6" id="KW-0969">Cilium</keyword>
<dbReference type="InterPro" id="IPR037925">
    <property type="entry name" value="FlgE/F/G-like"/>
</dbReference>
<evidence type="ECO:0000259" key="5">
    <source>
        <dbReference type="Pfam" id="PF22692"/>
    </source>
</evidence>
<feature type="domain" description="Flagellar basal-body/hook protein C-terminal" evidence="4">
    <location>
        <begin position="209"/>
        <end position="253"/>
    </location>
</feature>
<evidence type="ECO:0000259" key="3">
    <source>
        <dbReference type="Pfam" id="PF00460"/>
    </source>
</evidence>
<reference evidence="6 7" key="1">
    <citation type="submission" date="2021-05" db="EMBL/GenBank/DDBJ databases">
        <title>Novel Bacillus species.</title>
        <authorList>
            <person name="Liu G."/>
        </authorList>
    </citation>
    <scope>NUCLEOTIDE SEQUENCE [LARGE SCALE GENOMIC DNA]</scope>
    <source>
        <strain evidence="6 7">FJAT-49682</strain>
    </source>
</reference>
<keyword evidence="6" id="KW-0282">Flagellum</keyword>
<comment type="caution">
    <text evidence="6">The sequence shown here is derived from an EMBL/GenBank/DDBJ whole genome shotgun (WGS) entry which is preliminary data.</text>
</comment>
<evidence type="ECO:0000256" key="1">
    <source>
        <dbReference type="ARBA" id="ARBA00009677"/>
    </source>
</evidence>
<name>A0A942UPY9_9BACI</name>
<dbReference type="GO" id="GO:0009425">
    <property type="term" value="C:bacterial-type flagellum basal body"/>
    <property type="evidence" value="ECO:0007669"/>
    <property type="project" value="UniProtKB-SubCell"/>
</dbReference>
<dbReference type="InterPro" id="IPR001444">
    <property type="entry name" value="Flag_bb_rod_N"/>
</dbReference>
<feature type="domain" description="Flagellar hook protein FlgE/F/G-like D1" evidence="5">
    <location>
        <begin position="106"/>
        <end position="162"/>
    </location>
</feature>
<keyword evidence="6" id="KW-0966">Cell projection</keyword>
<dbReference type="Proteomes" id="UP000676456">
    <property type="component" value="Unassembled WGS sequence"/>
</dbReference>
<dbReference type="AlphaFoldDB" id="A0A942UPY9"/>
<sequence length="260" mass="28339">MLRGFYTAASGMYAQQRKTDMLTNNMANINTPGFKEDQAAIRAFPEMLLQRIEASSTQTGKVKQIGSLNTGVYMQETLPRFIQGDLQESNLQTDLALSDTDGRPVFFTVDDNGQSKYTRNGRFTLDGDGLLTTAAGLPVLDVNGNQIRLNSDQFTVRNNGMIEENGVQIAQLGIAVAENADSLIKEGDGLFRTENNTPLPNAGQAFAVAQGFIEGSTVDASRSMTEMLTAFRAFEANQKILQAYDKSMEKAVNEIGRVNG</sequence>
<dbReference type="NCBIfam" id="TIGR03506">
    <property type="entry name" value="FlgEFG_subfam"/>
    <property type="match status" value="1"/>
</dbReference>
<dbReference type="GO" id="GO:0071978">
    <property type="term" value="P:bacterial-type flagellum-dependent swarming motility"/>
    <property type="evidence" value="ECO:0007669"/>
    <property type="project" value="TreeGrafter"/>
</dbReference>
<proteinExistence type="inferred from homology"/>
<organism evidence="6 7">
    <name type="scientific">Lederbergia citrea</name>
    <dbReference type="NCBI Taxonomy" id="2833581"/>
    <lineage>
        <taxon>Bacteria</taxon>
        <taxon>Bacillati</taxon>
        <taxon>Bacillota</taxon>
        <taxon>Bacilli</taxon>
        <taxon>Bacillales</taxon>
        <taxon>Bacillaceae</taxon>
        <taxon>Lederbergia</taxon>
    </lineage>
</organism>
<dbReference type="Pfam" id="PF00460">
    <property type="entry name" value="Flg_bb_rod"/>
    <property type="match status" value="1"/>
</dbReference>
<keyword evidence="2" id="KW-0975">Bacterial flagellum</keyword>
<dbReference type="PANTHER" id="PTHR30435">
    <property type="entry name" value="FLAGELLAR PROTEIN"/>
    <property type="match status" value="1"/>
</dbReference>
<dbReference type="SUPFAM" id="SSF117143">
    <property type="entry name" value="Flagellar hook protein flgE"/>
    <property type="match status" value="1"/>
</dbReference>
<dbReference type="PANTHER" id="PTHR30435:SF19">
    <property type="entry name" value="FLAGELLAR BASAL-BODY ROD PROTEIN FLGG"/>
    <property type="match status" value="1"/>
</dbReference>
<evidence type="ECO:0000313" key="6">
    <source>
        <dbReference type="EMBL" id="MBS4223412.1"/>
    </source>
</evidence>
<dbReference type="InterPro" id="IPR020013">
    <property type="entry name" value="Flagellar_FlgE/F/G"/>
</dbReference>
<gene>
    <name evidence="6" type="ORF">KHA91_11720</name>
</gene>
<dbReference type="RefSeq" id="WP_213098424.1">
    <property type="nucleotide sequence ID" value="NZ_JAGYPK010000002.1"/>
</dbReference>
<dbReference type="InterPro" id="IPR019776">
    <property type="entry name" value="Flagellar_basal_body_rod_CS"/>
</dbReference>
<dbReference type="InterPro" id="IPR010930">
    <property type="entry name" value="Flg_bb/hook_C_dom"/>
</dbReference>
<dbReference type="InterPro" id="IPR053967">
    <property type="entry name" value="LlgE_F_G-like_D1"/>
</dbReference>
<dbReference type="PROSITE" id="PS00588">
    <property type="entry name" value="FLAGELLA_BB_ROD"/>
    <property type="match status" value="1"/>
</dbReference>
<evidence type="ECO:0000313" key="7">
    <source>
        <dbReference type="Proteomes" id="UP000676456"/>
    </source>
</evidence>
<dbReference type="EMBL" id="JAGYPN010000002">
    <property type="protein sequence ID" value="MBS4223412.1"/>
    <property type="molecule type" value="Genomic_DNA"/>
</dbReference>
<evidence type="ECO:0000259" key="4">
    <source>
        <dbReference type="Pfam" id="PF06429"/>
    </source>
</evidence>
<comment type="subcellular location">
    <subcellularLocation>
        <location evidence="2">Bacterial flagellum basal body</location>
    </subcellularLocation>
</comment>
<protein>
    <submittedName>
        <fullName evidence="6">Flagellar hook-basal body protein</fullName>
    </submittedName>
</protein>
<accession>A0A942UPY9</accession>
<dbReference type="Pfam" id="PF22692">
    <property type="entry name" value="LlgE_F_G_D1"/>
    <property type="match status" value="1"/>
</dbReference>
<evidence type="ECO:0000256" key="2">
    <source>
        <dbReference type="RuleBase" id="RU362116"/>
    </source>
</evidence>